<evidence type="ECO:0000313" key="7">
    <source>
        <dbReference type="Proteomes" id="UP000326671"/>
    </source>
</evidence>
<dbReference type="RefSeq" id="WP_150440847.1">
    <property type="nucleotide sequence ID" value="NZ_VYKL01000022.1"/>
</dbReference>
<comment type="caution">
    <text evidence="6">The sequence shown here is derived from an EMBL/GenBank/DDBJ whole genome shotgun (WGS) entry which is preliminary data.</text>
</comment>
<reference evidence="6 7" key="1">
    <citation type="submission" date="2019-09" db="EMBL/GenBank/DDBJ databases">
        <title>Whole genome sequences of isolates from the Mars Exploration Rovers.</title>
        <authorList>
            <person name="Seuylemezian A."/>
            <person name="Vaishampayan P."/>
        </authorList>
    </citation>
    <scope>NUCLEOTIDE SEQUENCE [LARGE SCALE GENOMIC DNA]</scope>
    <source>
        <strain evidence="6 7">MER_TA_151</strain>
    </source>
</reference>
<dbReference type="EMBL" id="VYKL01000022">
    <property type="protein sequence ID" value="KAA9022594.1"/>
    <property type="molecule type" value="Genomic_DNA"/>
</dbReference>
<dbReference type="PANTHER" id="PTHR12128">
    <property type="entry name" value="DIHYDRODIPICOLINATE SYNTHASE"/>
    <property type="match status" value="1"/>
</dbReference>
<feature type="active site" description="Proton donor/acceptor" evidence="4">
    <location>
        <position position="136"/>
    </location>
</feature>
<comment type="similarity">
    <text evidence="1 3">Belongs to the DapA family.</text>
</comment>
<dbReference type="SMART" id="SM01130">
    <property type="entry name" value="DHDPS"/>
    <property type="match status" value="1"/>
</dbReference>
<dbReference type="Pfam" id="PF00701">
    <property type="entry name" value="DHDPS"/>
    <property type="match status" value="1"/>
</dbReference>
<dbReference type="GO" id="GO:0008840">
    <property type="term" value="F:4-hydroxy-tetrahydrodipicolinate synthase activity"/>
    <property type="evidence" value="ECO:0007669"/>
    <property type="project" value="TreeGrafter"/>
</dbReference>
<keyword evidence="2 3" id="KW-0456">Lyase</keyword>
<keyword evidence="7" id="KW-1185">Reference proteome</keyword>
<evidence type="ECO:0000256" key="5">
    <source>
        <dbReference type="PIRSR" id="PIRSR001365-2"/>
    </source>
</evidence>
<dbReference type="PIRSF" id="PIRSF001365">
    <property type="entry name" value="DHDPS"/>
    <property type="match status" value="1"/>
</dbReference>
<dbReference type="CDD" id="cd00408">
    <property type="entry name" value="DHDPS-like"/>
    <property type="match status" value="1"/>
</dbReference>
<dbReference type="OrthoDB" id="9771791at2"/>
<evidence type="ECO:0000256" key="3">
    <source>
        <dbReference type="PIRNR" id="PIRNR001365"/>
    </source>
</evidence>
<dbReference type="AlphaFoldDB" id="A0A5J5HP55"/>
<accession>A0A5J5HP55</accession>
<dbReference type="Proteomes" id="UP000326671">
    <property type="component" value="Unassembled WGS sequence"/>
</dbReference>
<protein>
    <submittedName>
        <fullName evidence="6">Dihydrodipicolinate synthase family protein</fullName>
    </submittedName>
</protein>
<evidence type="ECO:0000256" key="1">
    <source>
        <dbReference type="ARBA" id="ARBA00007592"/>
    </source>
</evidence>
<sequence length="309" mass="35362">MNKFAHVYPAMVTPFNKDESFNYETAKKHADWMISEGISGVGIMMAAGEYQSVSLEEHKQYVREMVPYVKERGASVIVGCTRERPEDVVELMENAREAGADGAMVLPSFYYRMDQKELFEHYKYINDHSGLDIMVYNNPHSSTPISTETMAELYKLEHVKMVKDASMSIDVMTDYIFEANKTEDVNVLCGCDYLLYQAYATGATGWVSMTANILPKLSAEFHKAMIVEKDFEKGLDIFKKLYPVVNMTERFPKPTQAVKYILEEVYGFEEGICRRPRRGLSDEEKKHVLESSNILELSKEYSQRSTGVM</sequence>
<organism evidence="6 7">
    <name type="scientific">Niallia endozanthoxylica</name>
    <dbReference type="NCBI Taxonomy" id="2036016"/>
    <lineage>
        <taxon>Bacteria</taxon>
        <taxon>Bacillati</taxon>
        <taxon>Bacillota</taxon>
        <taxon>Bacilli</taxon>
        <taxon>Bacillales</taxon>
        <taxon>Bacillaceae</taxon>
        <taxon>Niallia</taxon>
    </lineage>
</organism>
<evidence type="ECO:0000256" key="2">
    <source>
        <dbReference type="ARBA" id="ARBA00023239"/>
    </source>
</evidence>
<dbReference type="InterPro" id="IPR002220">
    <property type="entry name" value="DapA-like"/>
</dbReference>
<feature type="binding site" evidence="5">
    <location>
        <position position="207"/>
    </location>
    <ligand>
        <name>pyruvate</name>
        <dbReference type="ChEBI" id="CHEBI:15361"/>
    </ligand>
</feature>
<dbReference type="SUPFAM" id="SSF51569">
    <property type="entry name" value="Aldolase"/>
    <property type="match status" value="1"/>
</dbReference>
<feature type="active site" description="Schiff-base intermediate with substrate" evidence="4">
    <location>
        <position position="163"/>
    </location>
</feature>
<evidence type="ECO:0000313" key="6">
    <source>
        <dbReference type="EMBL" id="KAA9022594.1"/>
    </source>
</evidence>
<gene>
    <name evidence="6" type="ORF">F4V44_15070</name>
</gene>
<evidence type="ECO:0000256" key="4">
    <source>
        <dbReference type="PIRSR" id="PIRSR001365-1"/>
    </source>
</evidence>
<proteinExistence type="inferred from homology"/>
<dbReference type="PRINTS" id="PR00146">
    <property type="entry name" value="DHPICSNTHASE"/>
</dbReference>
<dbReference type="InterPro" id="IPR013785">
    <property type="entry name" value="Aldolase_TIM"/>
</dbReference>
<name>A0A5J5HP55_9BACI</name>
<dbReference type="PANTHER" id="PTHR12128:SF66">
    <property type="entry name" value="4-HYDROXY-2-OXOGLUTARATE ALDOLASE, MITOCHONDRIAL"/>
    <property type="match status" value="1"/>
</dbReference>
<dbReference type="Gene3D" id="3.20.20.70">
    <property type="entry name" value="Aldolase class I"/>
    <property type="match status" value="1"/>
</dbReference>